<reference evidence="2" key="1">
    <citation type="submission" date="2018-04" db="EMBL/GenBank/DDBJ databases">
        <title>Whole genome sequencing of Hypsizygus marmoreus.</title>
        <authorList>
            <person name="Choi I.-G."/>
            <person name="Min B."/>
            <person name="Kim J.-G."/>
            <person name="Kim S."/>
            <person name="Oh Y.-L."/>
            <person name="Kong W.-S."/>
            <person name="Park H."/>
            <person name="Jeong J."/>
            <person name="Song E.-S."/>
        </authorList>
    </citation>
    <scope>NUCLEOTIDE SEQUENCE [LARGE SCALE GENOMIC DNA]</scope>
    <source>
        <strain evidence="2">51987-8</strain>
    </source>
</reference>
<organism evidence="2 3">
    <name type="scientific">Hypsizygus marmoreus</name>
    <name type="common">White beech mushroom</name>
    <name type="synonym">Agaricus marmoreus</name>
    <dbReference type="NCBI Taxonomy" id="39966"/>
    <lineage>
        <taxon>Eukaryota</taxon>
        <taxon>Fungi</taxon>
        <taxon>Dikarya</taxon>
        <taxon>Basidiomycota</taxon>
        <taxon>Agaricomycotina</taxon>
        <taxon>Agaricomycetes</taxon>
        <taxon>Agaricomycetidae</taxon>
        <taxon>Agaricales</taxon>
        <taxon>Tricholomatineae</taxon>
        <taxon>Lyophyllaceae</taxon>
        <taxon>Hypsizygus</taxon>
    </lineage>
</organism>
<proteinExistence type="predicted"/>
<keyword evidence="3" id="KW-1185">Reference proteome</keyword>
<gene>
    <name evidence="2" type="ORF">Hypma_009488</name>
</gene>
<sequence>MNFPGFYLIENAAHGFVGNPNPHIANSKDSDAVSVIKVAPRDYPYFYITQESLGTFIIHSLAQEFTGVRSGYTKREIAVIHHNEIVAFPDNNEHPHRWKLIRDVADPTHFHILDVTTMAYWRLSSAKAGSKVDLYYPIPEFLQNVPRDDAATTIPPGIAWKLTPVLASGRYHIKNLVYGDINVGTKDSDGNTPVVAASSPALWRINVYMRPPIHGKAPYRPDETPYHPDGSTWNIFFIKPKAKSSATTSALKAAADSNDDSDSDDDEAGTEVGVADNKVVVPEVEVKAPCQWDPIWSAKEGAWRIVDMGPGESEYEWSLAHKYQDGASEQAHVHCTDDKNGCSLWELIRISD</sequence>
<protein>
    <submittedName>
        <fullName evidence="2">Uncharacterized protein</fullName>
    </submittedName>
</protein>
<comment type="caution">
    <text evidence="2">The sequence shown here is derived from an EMBL/GenBank/DDBJ whole genome shotgun (WGS) entry which is preliminary data.</text>
</comment>
<feature type="region of interest" description="Disordered" evidence="1">
    <location>
        <begin position="253"/>
        <end position="274"/>
    </location>
</feature>
<dbReference type="InParanoid" id="A0A369JW13"/>
<dbReference type="EMBL" id="LUEZ02000046">
    <property type="protein sequence ID" value="RDB23843.1"/>
    <property type="molecule type" value="Genomic_DNA"/>
</dbReference>
<dbReference type="Proteomes" id="UP000076154">
    <property type="component" value="Unassembled WGS sequence"/>
</dbReference>
<feature type="compositionally biased region" description="Acidic residues" evidence="1">
    <location>
        <begin position="257"/>
        <end position="269"/>
    </location>
</feature>
<name>A0A369JW13_HYPMA</name>
<evidence type="ECO:0000313" key="2">
    <source>
        <dbReference type="EMBL" id="RDB23843.1"/>
    </source>
</evidence>
<accession>A0A369JW13</accession>
<evidence type="ECO:0000313" key="3">
    <source>
        <dbReference type="Proteomes" id="UP000076154"/>
    </source>
</evidence>
<evidence type="ECO:0000256" key="1">
    <source>
        <dbReference type="SAM" id="MobiDB-lite"/>
    </source>
</evidence>
<dbReference type="AlphaFoldDB" id="A0A369JW13"/>